<dbReference type="KEGG" id="bmic:BMR1_03g00060"/>
<dbReference type="PANTHER" id="PTHR14986">
    <property type="entry name" value="RURM1 PROTEIN"/>
    <property type="match status" value="1"/>
</dbReference>
<protein>
    <recommendedName>
        <fullName evidence="5">Ubiquitin-related modifier 1</fullName>
    </recommendedName>
</protein>
<comment type="subcellular location">
    <subcellularLocation>
        <location evidence="5">Cytoplasm</location>
    </subcellularLocation>
</comment>
<proteinExistence type="inferred from homology"/>
<reference evidence="6 7" key="3">
    <citation type="journal article" date="2016" name="Sci. Rep.">
        <title>Genome-wide diversity and gene expression profiling of Babesia microti isolates identify polymorphic genes that mediate host-pathogen interactions.</title>
        <authorList>
            <person name="Silva J.C."/>
            <person name="Cornillot E."/>
            <person name="McCracken C."/>
            <person name="Usmani-Brown S."/>
            <person name="Dwivedi A."/>
            <person name="Ifeonu O.O."/>
            <person name="Crabtree J."/>
            <person name="Gotia H.T."/>
            <person name="Virji A.Z."/>
            <person name="Reynes C."/>
            <person name="Colinge J."/>
            <person name="Kumar V."/>
            <person name="Lawres L."/>
            <person name="Pazzi J.E."/>
            <person name="Pablo J.V."/>
            <person name="Hung C."/>
            <person name="Brancato J."/>
            <person name="Kumari P."/>
            <person name="Orvis J."/>
            <person name="Tretina K."/>
            <person name="Chibucos M."/>
            <person name="Ott S."/>
            <person name="Sadzewicz L."/>
            <person name="Sengamalay N."/>
            <person name="Shetty A.C."/>
            <person name="Su Q."/>
            <person name="Tallon L."/>
            <person name="Fraser C.M."/>
            <person name="Frutos R."/>
            <person name="Molina D.M."/>
            <person name="Krause P.J."/>
            <person name="Ben Mamoun C."/>
        </authorList>
    </citation>
    <scope>NUCLEOTIDE SEQUENCE [LARGE SCALE GENOMIC DNA]</scope>
    <source>
        <strain evidence="6 7">RI</strain>
    </source>
</reference>
<dbReference type="VEuPathDB" id="PiroplasmaDB:BMR1_03g00060"/>
<dbReference type="EMBL" id="LN871598">
    <property type="protein sequence ID" value="SJK86194.1"/>
    <property type="molecule type" value="Genomic_DNA"/>
</dbReference>
<dbReference type="SUPFAM" id="SSF54285">
    <property type="entry name" value="MoaD/ThiS"/>
    <property type="match status" value="1"/>
</dbReference>
<keyword evidence="4" id="KW-0833">Ubl conjugation pathway</keyword>
<keyword evidence="2" id="KW-1017">Isopeptide bond</keyword>
<dbReference type="Pfam" id="PF09138">
    <property type="entry name" value="Urm1"/>
    <property type="match status" value="1"/>
</dbReference>
<reference evidence="6 7" key="2">
    <citation type="journal article" date="2013" name="PLoS ONE">
        <title>Whole genome mapping and re-organization of the nuclear and mitochondrial genomes of Babesia microti isolates.</title>
        <authorList>
            <person name="Cornillot E."/>
            <person name="Dassouli A."/>
            <person name="Garg A."/>
            <person name="Pachikara N."/>
            <person name="Randazzo S."/>
            <person name="Depoix D."/>
            <person name="Carcy B."/>
            <person name="Delbecq S."/>
            <person name="Frutos R."/>
            <person name="Silva J.C."/>
            <person name="Sutton R."/>
            <person name="Krause P.J."/>
            <person name="Mamoun C.B."/>
        </authorList>
    </citation>
    <scope>NUCLEOTIDE SEQUENCE [LARGE SCALE GENOMIC DNA]</scope>
    <source>
        <strain evidence="6 7">RI</strain>
    </source>
</reference>
<dbReference type="InterPro" id="IPR012675">
    <property type="entry name" value="Beta-grasp_dom_sf"/>
</dbReference>
<comment type="similarity">
    <text evidence="5">Belongs to the URM1 family.</text>
</comment>
<dbReference type="GeneID" id="24424647"/>
<keyword evidence="7" id="KW-1185">Reference proteome</keyword>
<dbReference type="GO" id="GO:0034227">
    <property type="term" value="P:tRNA thio-modification"/>
    <property type="evidence" value="ECO:0007669"/>
    <property type="project" value="InterPro"/>
</dbReference>
<keyword evidence="1 5" id="KW-0963">Cytoplasm</keyword>
<dbReference type="AlphaFoldDB" id="A0A1R4AB81"/>
<evidence type="ECO:0000256" key="1">
    <source>
        <dbReference type="ARBA" id="ARBA00022490"/>
    </source>
</evidence>
<sequence>MLLLYLHPMHIMNLTIEFGGGVDTFIVGNHRYLHLQISPSYTPNRDASIDITIGNLLAFLRENLASSQPNLLAASPTYSSKSIKFGVQITELGKIFDLDASVASKATPGIIILVNETDYELLGGVNCKLVHGQNIAIIGTLHGG</sequence>
<evidence type="ECO:0000256" key="2">
    <source>
        <dbReference type="ARBA" id="ARBA00022499"/>
    </source>
</evidence>
<dbReference type="GO" id="GO:0005737">
    <property type="term" value="C:cytoplasm"/>
    <property type="evidence" value="ECO:0007669"/>
    <property type="project" value="UniProtKB-SubCell"/>
</dbReference>
<dbReference type="RefSeq" id="XP_012648623.2">
    <property type="nucleotide sequence ID" value="XM_012793169.2"/>
</dbReference>
<dbReference type="Gene3D" id="3.10.20.30">
    <property type="match status" value="1"/>
</dbReference>
<dbReference type="Proteomes" id="UP000002899">
    <property type="component" value="Chromosome III"/>
</dbReference>
<evidence type="ECO:0000313" key="6">
    <source>
        <dbReference type="EMBL" id="SJK86194.1"/>
    </source>
</evidence>
<keyword evidence="3 5" id="KW-0819">tRNA processing</keyword>
<evidence type="ECO:0000256" key="4">
    <source>
        <dbReference type="ARBA" id="ARBA00022786"/>
    </source>
</evidence>
<organism evidence="6 7">
    <name type="scientific">Babesia microti (strain RI)</name>
    <dbReference type="NCBI Taxonomy" id="1133968"/>
    <lineage>
        <taxon>Eukaryota</taxon>
        <taxon>Sar</taxon>
        <taxon>Alveolata</taxon>
        <taxon>Apicomplexa</taxon>
        <taxon>Aconoidasida</taxon>
        <taxon>Piroplasmida</taxon>
        <taxon>Babesiidae</taxon>
        <taxon>Babesia</taxon>
    </lineage>
</organism>
<evidence type="ECO:0000256" key="3">
    <source>
        <dbReference type="ARBA" id="ARBA00022694"/>
    </source>
</evidence>
<dbReference type="InterPro" id="IPR016155">
    <property type="entry name" value="Mopterin_synth/thiamin_S_b"/>
</dbReference>
<dbReference type="UniPathway" id="UPA00988"/>
<comment type="pathway">
    <text evidence="5">tRNA modification; 5-methoxycarbonylmethyl-2-thiouridine-tRNA biosynthesis.</text>
</comment>
<name>A0A1R4AB81_BABMR</name>
<evidence type="ECO:0000313" key="7">
    <source>
        <dbReference type="Proteomes" id="UP000002899"/>
    </source>
</evidence>
<accession>A0A1R4AB81</accession>
<dbReference type="OrthoDB" id="10248987at2759"/>
<gene>
    <name evidence="6" type="ORF">BMR1_03g00060</name>
</gene>
<evidence type="ECO:0000256" key="5">
    <source>
        <dbReference type="RuleBase" id="RU361182"/>
    </source>
</evidence>
<reference evidence="6 7" key="1">
    <citation type="journal article" date="2012" name="Nucleic Acids Res.">
        <title>Sequencing of the smallest Apicomplexan genome from the human pathogen Babesia microti.</title>
        <authorList>
            <person name="Cornillot E."/>
            <person name="Hadj-Kaddour K."/>
            <person name="Dassouli A."/>
            <person name="Noel B."/>
            <person name="Ranwez V."/>
            <person name="Vacherie B."/>
            <person name="Augagneur Y."/>
            <person name="Bres V."/>
            <person name="Duclos A."/>
            <person name="Randazzo S."/>
            <person name="Carcy B."/>
            <person name="Debierre-Grockiego F."/>
            <person name="Delbecq S."/>
            <person name="Moubri-Menage K."/>
            <person name="Shams-Eldin H."/>
            <person name="Usmani-Brown S."/>
            <person name="Bringaud F."/>
            <person name="Wincker P."/>
            <person name="Vivares C.P."/>
            <person name="Schwarz R.T."/>
            <person name="Schetters T.P."/>
            <person name="Krause P.J."/>
            <person name="Gorenflot A."/>
            <person name="Berry V."/>
            <person name="Barbe V."/>
            <person name="Ben Mamoun C."/>
        </authorList>
    </citation>
    <scope>NUCLEOTIDE SEQUENCE [LARGE SCALE GENOMIC DNA]</scope>
    <source>
        <strain evidence="6 7">RI</strain>
    </source>
</reference>
<dbReference type="InterPro" id="IPR015221">
    <property type="entry name" value="Urm1"/>
</dbReference>